<keyword evidence="2" id="KW-1185">Reference proteome</keyword>
<dbReference type="OrthoDB" id="9765455at2"/>
<evidence type="ECO:0008006" key="3">
    <source>
        <dbReference type="Google" id="ProtNLM"/>
    </source>
</evidence>
<organism evidence="1 2">
    <name type="scientific">Terriglobus saanensis (strain ATCC BAA-1853 / DSM 23119 / SP1PR4)</name>
    <dbReference type="NCBI Taxonomy" id="401053"/>
    <lineage>
        <taxon>Bacteria</taxon>
        <taxon>Pseudomonadati</taxon>
        <taxon>Acidobacteriota</taxon>
        <taxon>Terriglobia</taxon>
        <taxon>Terriglobales</taxon>
        <taxon>Acidobacteriaceae</taxon>
        <taxon>Terriglobus</taxon>
    </lineage>
</organism>
<reference evidence="1 2" key="1">
    <citation type="journal article" date="2012" name="Stand. Genomic Sci.">
        <title>Complete genome sequence of Terriglobus saanensis type strain SP1PR4(T), an Acidobacteria from tundra soil.</title>
        <authorList>
            <person name="Rawat S.R."/>
            <person name="Mannisto M.K."/>
            <person name="Starovoytov V."/>
            <person name="Goodwin L."/>
            <person name="Nolan M."/>
            <person name="Hauser L."/>
            <person name="Land M."/>
            <person name="Davenport K.W."/>
            <person name="Woyke T."/>
            <person name="Haggblom M.M."/>
        </authorList>
    </citation>
    <scope>NUCLEOTIDE SEQUENCE</scope>
    <source>
        <strain evidence="2">ATCC BAA-1853 / DSM 23119 / SP1PR4</strain>
    </source>
</reference>
<gene>
    <name evidence="1" type="ordered locus">AciPR4_3128</name>
</gene>
<accession>E8V6T4</accession>
<dbReference type="InterPro" id="IPR022265">
    <property type="entry name" value="CHP03790"/>
</dbReference>
<proteinExistence type="predicted"/>
<dbReference type="EMBL" id="CP002467">
    <property type="protein sequence ID" value="ADV83886.1"/>
    <property type="molecule type" value="Genomic_DNA"/>
</dbReference>
<sequence length="419" mass="45482">MTTFARISIPAPFHKSTRTKLFPLALVVGVMLGAIAFPCQAATPNQVLVIINNSSPTSRAIGMQYAQKRGVTDVLRVQCIDSSRSQDNETIGFAEYQQQIETPIRAYLQTHTQINFIVTTRGVPIRVSGGQTGEAFSGTTETSLDSTLAALDYDKLAGAELITFNDPAGFAVGTAWKNRYWNANEPFTHAKFGGYLVTRLDGYTLPDAEALTTHSLAAEKGLKPGKFLLDVQPDFVINDPNEQPRPLPSPIITEESAFADFNADMVKAGQNLMTRGFSVDLDLNEAFVGNQTNLLSYWSWGSNDPFFNQAAYNSLKFTPGAIGDTAVSTSARSFFPQSFGQSMIADLIHQGITGVKGYTDEPLLQAISSPSIALDRYTRGFTLAESFYAASNFVGWTDVVVGDALSHPYPSQPATTSHK</sequence>
<dbReference type="Proteomes" id="UP000006844">
    <property type="component" value="Chromosome"/>
</dbReference>
<dbReference type="eggNOG" id="COG0457">
    <property type="taxonomic scope" value="Bacteria"/>
</dbReference>
<dbReference type="RefSeq" id="WP_013569617.1">
    <property type="nucleotide sequence ID" value="NC_014963.1"/>
</dbReference>
<dbReference type="KEGG" id="tsa:AciPR4_3128"/>
<protein>
    <recommendedName>
        <fullName evidence="3">TIGR03790 family protein</fullName>
    </recommendedName>
</protein>
<evidence type="ECO:0000313" key="1">
    <source>
        <dbReference type="EMBL" id="ADV83886.1"/>
    </source>
</evidence>
<dbReference type="NCBIfam" id="TIGR03790">
    <property type="entry name" value="TIGR03790 family protein"/>
    <property type="match status" value="1"/>
</dbReference>
<dbReference type="STRING" id="401053.AciPR4_3128"/>
<dbReference type="HOGENOM" id="CLU_679528_0_0_0"/>
<name>E8V6T4_TERSS</name>
<dbReference type="AlphaFoldDB" id="E8V6T4"/>
<evidence type="ECO:0000313" key="2">
    <source>
        <dbReference type="Proteomes" id="UP000006844"/>
    </source>
</evidence>